<dbReference type="PROSITE" id="PS00061">
    <property type="entry name" value="ADH_SHORT"/>
    <property type="match status" value="1"/>
</dbReference>
<keyword evidence="2" id="KW-0560">Oxidoreductase</keyword>
<protein>
    <submittedName>
        <fullName evidence="3">NADP-dependent 3-hydroxy acid dehydrogenase YdfG</fullName>
    </submittedName>
</protein>
<dbReference type="EMBL" id="JAVDYB010000001">
    <property type="protein sequence ID" value="MDR7277313.1"/>
    <property type="molecule type" value="Genomic_DNA"/>
</dbReference>
<dbReference type="PANTHER" id="PTHR43669">
    <property type="entry name" value="5-KETO-D-GLUCONATE 5-REDUCTASE"/>
    <property type="match status" value="1"/>
</dbReference>
<evidence type="ECO:0000256" key="2">
    <source>
        <dbReference type="ARBA" id="ARBA00023002"/>
    </source>
</evidence>
<evidence type="ECO:0000313" key="3">
    <source>
        <dbReference type="EMBL" id="MDR7277313.1"/>
    </source>
</evidence>
<dbReference type="Pfam" id="PF00106">
    <property type="entry name" value="adh_short"/>
    <property type="match status" value="1"/>
</dbReference>
<dbReference type="GO" id="GO:0016616">
    <property type="term" value="F:oxidoreductase activity, acting on the CH-OH group of donors, NAD or NADP as acceptor"/>
    <property type="evidence" value="ECO:0007669"/>
    <property type="project" value="UniProtKB-ARBA"/>
</dbReference>
<dbReference type="PANTHER" id="PTHR43669:SF3">
    <property type="entry name" value="ALCOHOL DEHYDROGENASE, PUTATIVE (AFU_ORTHOLOGUE AFUA_3G03445)-RELATED"/>
    <property type="match status" value="1"/>
</dbReference>
<comment type="similarity">
    <text evidence="1">Belongs to the short-chain dehydrogenases/reductases (SDR) family.</text>
</comment>
<accession>A0AAE3YNX8</accession>
<dbReference type="SUPFAM" id="SSF51735">
    <property type="entry name" value="NAD(P)-binding Rossmann-fold domains"/>
    <property type="match status" value="1"/>
</dbReference>
<keyword evidence="4" id="KW-1185">Reference proteome</keyword>
<evidence type="ECO:0000256" key="1">
    <source>
        <dbReference type="ARBA" id="ARBA00006484"/>
    </source>
</evidence>
<dbReference type="Gene3D" id="3.40.50.720">
    <property type="entry name" value="NAD(P)-binding Rossmann-like Domain"/>
    <property type="match status" value="1"/>
</dbReference>
<comment type="caution">
    <text evidence="3">The sequence shown here is derived from an EMBL/GenBank/DDBJ whole genome shotgun (WGS) entry which is preliminary data.</text>
</comment>
<dbReference type="FunFam" id="3.40.50.720:FF:000047">
    <property type="entry name" value="NADP-dependent L-serine/L-allo-threonine dehydrogenase"/>
    <property type="match status" value="1"/>
</dbReference>
<dbReference type="Proteomes" id="UP001183643">
    <property type="component" value="Unassembled WGS sequence"/>
</dbReference>
<sequence length="258" mass="26999">MSAVLTGSPLSGRVAVVTGASSGIGEATAERLAALGASVALLARRADRLDAAVARITDRGGTAVAVPTDVTDRNAVDRAAAVVRERYGTVNLVHANAGVQLVSAVHDLAVADWDAQIDLNIRGVMYTVQAFVRDLETAATAGGPADLIFTSSIAGSRVLERYQVYAGTKAYVSHLARQLRTELGPARVRVSAVEPGMVDTEFTDHVADADVARLRADLVKRIEVLQAEDVAEAVAFVASVPRHVNVAAVTILPTEQVI</sequence>
<dbReference type="InterPro" id="IPR036291">
    <property type="entry name" value="NAD(P)-bd_dom_sf"/>
</dbReference>
<dbReference type="AlphaFoldDB" id="A0AAE3YNX8"/>
<dbReference type="InterPro" id="IPR020904">
    <property type="entry name" value="Sc_DH/Rdtase_CS"/>
</dbReference>
<dbReference type="PRINTS" id="PR00081">
    <property type="entry name" value="GDHRDH"/>
</dbReference>
<dbReference type="RefSeq" id="WP_310369527.1">
    <property type="nucleotide sequence ID" value="NZ_JAVDYB010000001.1"/>
</dbReference>
<name>A0AAE3YNX8_9ACTN</name>
<dbReference type="InterPro" id="IPR002347">
    <property type="entry name" value="SDR_fam"/>
</dbReference>
<gene>
    <name evidence="3" type="ORF">J2S41_004091</name>
</gene>
<evidence type="ECO:0000313" key="4">
    <source>
        <dbReference type="Proteomes" id="UP001183643"/>
    </source>
</evidence>
<organism evidence="3 4">
    <name type="scientific">Catenuloplanes atrovinosus</name>
    <dbReference type="NCBI Taxonomy" id="137266"/>
    <lineage>
        <taxon>Bacteria</taxon>
        <taxon>Bacillati</taxon>
        <taxon>Actinomycetota</taxon>
        <taxon>Actinomycetes</taxon>
        <taxon>Micromonosporales</taxon>
        <taxon>Micromonosporaceae</taxon>
        <taxon>Catenuloplanes</taxon>
    </lineage>
</organism>
<reference evidence="3" key="1">
    <citation type="submission" date="2023-07" db="EMBL/GenBank/DDBJ databases">
        <title>Sequencing the genomes of 1000 actinobacteria strains.</title>
        <authorList>
            <person name="Klenk H.-P."/>
        </authorList>
    </citation>
    <scope>NUCLEOTIDE SEQUENCE</scope>
    <source>
        <strain evidence="3">DSM 44707</strain>
    </source>
</reference>
<proteinExistence type="inferred from homology"/>